<proteinExistence type="predicted"/>
<evidence type="ECO:0000313" key="2">
    <source>
        <dbReference type="Proteomes" id="UP000250235"/>
    </source>
</evidence>
<reference evidence="1 2" key="1">
    <citation type="journal article" date="2015" name="Proc. Natl. Acad. Sci. U.S.A.">
        <title>The resurrection genome of Boea hygrometrica: A blueprint for survival of dehydration.</title>
        <authorList>
            <person name="Xiao L."/>
            <person name="Yang G."/>
            <person name="Zhang L."/>
            <person name="Yang X."/>
            <person name="Zhao S."/>
            <person name="Ji Z."/>
            <person name="Zhou Q."/>
            <person name="Hu M."/>
            <person name="Wang Y."/>
            <person name="Chen M."/>
            <person name="Xu Y."/>
            <person name="Jin H."/>
            <person name="Xiao X."/>
            <person name="Hu G."/>
            <person name="Bao F."/>
            <person name="Hu Y."/>
            <person name="Wan P."/>
            <person name="Li L."/>
            <person name="Deng X."/>
            <person name="Kuang T."/>
            <person name="Xiang C."/>
            <person name="Zhu J.K."/>
            <person name="Oliver M.J."/>
            <person name="He Y."/>
        </authorList>
    </citation>
    <scope>NUCLEOTIDE SEQUENCE [LARGE SCALE GENOMIC DNA]</scope>
    <source>
        <strain evidence="2">cv. XS01</strain>
    </source>
</reference>
<protein>
    <submittedName>
        <fullName evidence="1">Uncharacterized protein</fullName>
    </submittedName>
</protein>
<dbReference type="EMBL" id="KV020250">
    <property type="protein sequence ID" value="KZV14689.1"/>
    <property type="molecule type" value="Genomic_DNA"/>
</dbReference>
<accession>A0A2Z6ZZT7</accession>
<evidence type="ECO:0000313" key="1">
    <source>
        <dbReference type="EMBL" id="KZV14689.1"/>
    </source>
</evidence>
<name>A0A2Z6ZZT7_9LAMI</name>
<organism evidence="1 2">
    <name type="scientific">Dorcoceras hygrometricum</name>
    <dbReference type="NCBI Taxonomy" id="472368"/>
    <lineage>
        <taxon>Eukaryota</taxon>
        <taxon>Viridiplantae</taxon>
        <taxon>Streptophyta</taxon>
        <taxon>Embryophyta</taxon>
        <taxon>Tracheophyta</taxon>
        <taxon>Spermatophyta</taxon>
        <taxon>Magnoliopsida</taxon>
        <taxon>eudicotyledons</taxon>
        <taxon>Gunneridae</taxon>
        <taxon>Pentapetalae</taxon>
        <taxon>asterids</taxon>
        <taxon>lamiids</taxon>
        <taxon>Lamiales</taxon>
        <taxon>Gesneriaceae</taxon>
        <taxon>Didymocarpoideae</taxon>
        <taxon>Trichosporeae</taxon>
        <taxon>Loxocarpinae</taxon>
        <taxon>Dorcoceras</taxon>
    </lineage>
</organism>
<sequence length="263" mass="29630">MEENRESEAVDDQIREALSSMSTAEPIIFEEALPRDVIIKFFYWNSSINGRIGDIISSFDKHKTNSYATEDLQECAGLSWKKIRSDKIYELKKCDVADQIGQEIRAEEDPLEDFITAASAATRSDSPQAARSPSHLCTLASKLLVARYLPMTRVVDLIIHLSFRPVHQLTLDTEPACTPAVTKCANYRLALLCVVHISVLHSALAHTLSTFENFELCVLIRQISLFSSILRLHKLIYLIWRKASDLVYQLVSFNGSALELLLS</sequence>
<gene>
    <name evidence="1" type="ORF">F511_39577</name>
</gene>
<keyword evidence="2" id="KW-1185">Reference proteome</keyword>
<dbReference type="Proteomes" id="UP000250235">
    <property type="component" value="Unassembled WGS sequence"/>
</dbReference>
<dbReference type="AlphaFoldDB" id="A0A2Z6ZZT7"/>